<sequence length="166" mass="19280">MYVQRPLSATHFPMLEKRGDEKLGKPIIVLLSVALGVIFIFVVCLLLMIYVNRGNTRRDPKSKGASRERLRKLDAVSPICRLDQWWPNVKGSLGLPEAADNQFICVVCLEPVLNSQEIHQLKCMHVFHKECLEKWYLGDHFNCPLCHRAYFHEARRPMSDDFVWMV</sequence>
<evidence type="ECO:0000256" key="1">
    <source>
        <dbReference type="ARBA" id="ARBA00022723"/>
    </source>
</evidence>
<dbReference type="PROSITE" id="PS50089">
    <property type="entry name" value="ZF_RING_2"/>
    <property type="match status" value="1"/>
</dbReference>
<gene>
    <name evidence="7" type="ORF">C8Q69DRAFT_440521</name>
</gene>
<name>A0A443I5U3_BYSSP</name>
<comment type="caution">
    <text evidence="7">The sequence shown here is derived from an EMBL/GenBank/DDBJ whole genome shotgun (WGS) entry which is preliminary data.</text>
</comment>
<dbReference type="EMBL" id="RCNU01000001">
    <property type="protein sequence ID" value="RWQ99422.1"/>
    <property type="molecule type" value="Genomic_DNA"/>
</dbReference>
<dbReference type="AlphaFoldDB" id="A0A443I5U3"/>
<reference evidence="7 8" key="1">
    <citation type="journal article" date="2018" name="Front. Microbiol.">
        <title>Genomic and genetic insights into a cosmopolitan fungus, Paecilomyces variotii (Eurotiales).</title>
        <authorList>
            <person name="Urquhart A.S."/>
            <person name="Mondo S.J."/>
            <person name="Makela M.R."/>
            <person name="Hane J.K."/>
            <person name="Wiebenga A."/>
            <person name="He G."/>
            <person name="Mihaltcheva S."/>
            <person name="Pangilinan J."/>
            <person name="Lipzen A."/>
            <person name="Barry K."/>
            <person name="de Vries R.P."/>
            <person name="Grigoriev I.V."/>
            <person name="Idnurm A."/>
        </authorList>
    </citation>
    <scope>NUCLEOTIDE SEQUENCE [LARGE SCALE GENOMIC DNA]</scope>
    <source>
        <strain evidence="7 8">CBS 101075</strain>
    </source>
</reference>
<accession>A0A443I5U3</accession>
<evidence type="ECO:0000256" key="2">
    <source>
        <dbReference type="ARBA" id="ARBA00022771"/>
    </source>
</evidence>
<feature type="domain" description="RING-type" evidence="6">
    <location>
        <begin position="105"/>
        <end position="147"/>
    </location>
</feature>
<dbReference type="SMART" id="SM00184">
    <property type="entry name" value="RING"/>
    <property type="match status" value="1"/>
</dbReference>
<keyword evidence="1" id="KW-0479">Metal-binding</keyword>
<dbReference type="GO" id="GO:0061630">
    <property type="term" value="F:ubiquitin protein ligase activity"/>
    <property type="evidence" value="ECO:0007669"/>
    <property type="project" value="TreeGrafter"/>
</dbReference>
<dbReference type="InterPro" id="IPR001841">
    <property type="entry name" value="Znf_RING"/>
</dbReference>
<dbReference type="Pfam" id="PF13639">
    <property type="entry name" value="zf-RING_2"/>
    <property type="match status" value="1"/>
</dbReference>
<evidence type="ECO:0000259" key="6">
    <source>
        <dbReference type="PROSITE" id="PS50089"/>
    </source>
</evidence>
<dbReference type="PANTHER" id="PTHR45969:SF69">
    <property type="entry name" value="FINGER DOMAIN PROTEIN, PUTATIVE (AFU_ORTHOLOGUE AFUA_3G12190)-RELATED"/>
    <property type="match status" value="1"/>
</dbReference>
<feature type="transmembrane region" description="Helical" evidence="5">
    <location>
        <begin position="27"/>
        <end position="51"/>
    </location>
</feature>
<keyword evidence="3" id="KW-0862">Zinc</keyword>
<dbReference type="RefSeq" id="XP_028489067.1">
    <property type="nucleotide sequence ID" value="XM_028628660.1"/>
</dbReference>
<dbReference type="Proteomes" id="UP000283841">
    <property type="component" value="Unassembled WGS sequence"/>
</dbReference>
<dbReference type="VEuPathDB" id="FungiDB:C8Q69DRAFT_440521"/>
<evidence type="ECO:0000256" key="5">
    <source>
        <dbReference type="SAM" id="Phobius"/>
    </source>
</evidence>
<evidence type="ECO:0000256" key="4">
    <source>
        <dbReference type="PROSITE-ProRule" id="PRU00175"/>
    </source>
</evidence>
<organism evidence="7 8">
    <name type="scientific">Byssochlamys spectabilis</name>
    <name type="common">Paecilomyces variotii</name>
    <dbReference type="NCBI Taxonomy" id="264951"/>
    <lineage>
        <taxon>Eukaryota</taxon>
        <taxon>Fungi</taxon>
        <taxon>Dikarya</taxon>
        <taxon>Ascomycota</taxon>
        <taxon>Pezizomycotina</taxon>
        <taxon>Eurotiomycetes</taxon>
        <taxon>Eurotiomycetidae</taxon>
        <taxon>Eurotiales</taxon>
        <taxon>Thermoascaceae</taxon>
        <taxon>Paecilomyces</taxon>
    </lineage>
</organism>
<protein>
    <submittedName>
        <fullName evidence="7">RING finger domain protein</fullName>
    </submittedName>
</protein>
<dbReference type="Gene3D" id="3.30.40.10">
    <property type="entry name" value="Zinc/RING finger domain, C3HC4 (zinc finger)"/>
    <property type="match status" value="1"/>
</dbReference>
<proteinExistence type="predicted"/>
<dbReference type="STRING" id="264951.A0A443I5U3"/>
<dbReference type="PANTHER" id="PTHR45969">
    <property type="entry name" value="RING ZINC FINGER PROTEIN-RELATED"/>
    <property type="match status" value="1"/>
</dbReference>
<dbReference type="GO" id="GO:0008270">
    <property type="term" value="F:zinc ion binding"/>
    <property type="evidence" value="ECO:0007669"/>
    <property type="project" value="UniProtKB-KW"/>
</dbReference>
<dbReference type="GO" id="GO:0016567">
    <property type="term" value="P:protein ubiquitination"/>
    <property type="evidence" value="ECO:0007669"/>
    <property type="project" value="TreeGrafter"/>
</dbReference>
<keyword evidence="2 4" id="KW-0863">Zinc-finger</keyword>
<evidence type="ECO:0000256" key="3">
    <source>
        <dbReference type="ARBA" id="ARBA00022833"/>
    </source>
</evidence>
<dbReference type="CDD" id="cd16448">
    <property type="entry name" value="RING-H2"/>
    <property type="match status" value="1"/>
</dbReference>
<evidence type="ECO:0000313" key="7">
    <source>
        <dbReference type="EMBL" id="RWQ99422.1"/>
    </source>
</evidence>
<keyword evidence="5" id="KW-0812">Transmembrane</keyword>
<evidence type="ECO:0000313" key="8">
    <source>
        <dbReference type="Proteomes" id="UP000283841"/>
    </source>
</evidence>
<keyword evidence="8" id="KW-1185">Reference proteome</keyword>
<dbReference type="InterPro" id="IPR013083">
    <property type="entry name" value="Znf_RING/FYVE/PHD"/>
</dbReference>
<dbReference type="SUPFAM" id="SSF57850">
    <property type="entry name" value="RING/U-box"/>
    <property type="match status" value="1"/>
</dbReference>
<dbReference type="GeneID" id="39597937"/>
<keyword evidence="5" id="KW-0472">Membrane</keyword>
<keyword evidence="5" id="KW-1133">Transmembrane helix</keyword>